<dbReference type="Proteomes" id="UP000074294">
    <property type="component" value="Unassembled WGS sequence"/>
</dbReference>
<dbReference type="Pfam" id="PF01157">
    <property type="entry name" value="Ribosomal_L21e"/>
    <property type="match status" value="1"/>
</dbReference>
<proteinExistence type="inferred from homology"/>
<dbReference type="STRING" id="1776334.APZ16_07170"/>
<accession>A0A147JUR5</accession>
<evidence type="ECO:0000256" key="6">
    <source>
        <dbReference type="SAM" id="MobiDB-lite"/>
    </source>
</evidence>
<dbReference type="SUPFAM" id="SSF50104">
    <property type="entry name" value="Translation proteins SH3-like domain"/>
    <property type="match status" value="1"/>
</dbReference>
<dbReference type="GO" id="GO:0005840">
    <property type="term" value="C:ribosome"/>
    <property type="evidence" value="ECO:0007669"/>
    <property type="project" value="UniProtKB-KW"/>
</dbReference>
<protein>
    <recommendedName>
        <fullName evidence="4 5">Large ribosomal subunit protein eL21</fullName>
    </recommendedName>
</protein>
<keyword evidence="2 5" id="KW-0689">Ribosomal protein</keyword>
<keyword evidence="3 5" id="KW-0687">Ribonucleoprotein</keyword>
<gene>
    <name evidence="5" type="primary">rpl21e</name>
    <name evidence="7" type="ORF">APZ16_07170</name>
</gene>
<dbReference type="InterPro" id="IPR036948">
    <property type="entry name" value="Ribosomal_eL21_sf"/>
</dbReference>
<name>A0A147JUR5_HADYE</name>
<feature type="region of interest" description="Disordered" evidence="6">
    <location>
        <begin position="1"/>
        <end position="32"/>
    </location>
</feature>
<sequence>MSGRSKGLRSKSRKKLTKHPRQRGLSPVSRAVQDLPVGTKVSIIIDPGVVKGQPHHRYHGRTGVVTERRGRAYVVDVRDGGSIKRIISRPEHLRVVEA</sequence>
<evidence type="ECO:0000256" key="5">
    <source>
        <dbReference type="HAMAP-Rule" id="MF_00369"/>
    </source>
</evidence>
<dbReference type="EMBL" id="LQMQ01000047">
    <property type="protein sequence ID" value="KUO40184.1"/>
    <property type="molecule type" value="Genomic_DNA"/>
</dbReference>
<reference evidence="7 8" key="1">
    <citation type="journal article" date="2016" name="Nat. Microbiol.">
        <title>Genomic inference of the metabolism of cosmopolitan subsurface Archaea, Hadesarchaea.</title>
        <authorList>
            <person name="Baker B.J."/>
            <person name="Saw J.H."/>
            <person name="Lind A.E."/>
            <person name="Lazar C.S."/>
            <person name="Hinrichs K.-U."/>
            <person name="Teske A.P."/>
            <person name="Ettema T.J."/>
        </authorList>
    </citation>
    <scope>NUCLEOTIDE SEQUENCE [LARGE SCALE GENOMIC DNA]</scope>
</reference>
<evidence type="ECO:0000256" key="1">
    <source>
        <dbReference type="ARBA" id="ARBA00008427"/>
    </source>
</evidence>
<evidence type="ECO:0000256" key="4">
    <source>
        <dbReference type="ARBA" id="ARBA00035219"/>
    </source>
</evidence>
<evidence type="ECO:0000256" key="2">
    <source>
        <dbReference type="ARBA" id="ARBA00022980"/>
    </source>
</evidence>
<evidence type="ECO:0000313" key="8">
    <source>
        <dbReference type="Proteomes" id="UP000074294"/>
    </source>
</evidence>
<feature type="compositionally biased region" description="Basic residues" evidence="6">
    <location>
        <begin position="1"/>
        <end position="22"/>
    </location>
</feature>
<evidence type="ECO:0000256" key="3">
    <source>
        <dbReference type="ARBA" id="ARBA00023274"/>
    </source>
</evidence>
<comment type="similarity">
    <text evidence="1 5">Belongs to the eukaryotic ribosomal protein eL21 family.</text>
</comment>
<dbReference type="AlphaFoldDB" id="A0A147JUR5"/>
<dbReference type="GO" id="GO:1990904">
    <property type="term" value="C:ribonucleoprotein complex"/>
    <property type="evidence" value="ECO:0007669"/>
    <property type="project" value="UniProtKB-KW"/>
</dbReference>
<dbReference type="GO" id="GO:0003735">
    <property type="term" value="F:structural constituent of ribosome"/>
    <property type="evidence" value="ECO:0007669"/>
    <property type="project" value="InterPro"/>
</dbReference>
<dbReference type="InterPro" id="IPR022856">
    <property type="entry name" value="Ribosomal_eL21_arc"/>
</dbReference>
<dbReference type="GO" id="GO:0006412">
    <property type="term" value="P:translation"/>
    <property type="evidence" value="ECO:0007669"/>
    <property type="project" value="UniProtKB-UniRule"/>
</dbReference>
<dbReference type="PANTHER" id="PTHR20981">
    <property type="entry name" value="60S RIBOSOMAL PROTEIN L21"/>
    <property type="match status" value="1"/>
</dbReference>
<dbReference type="InterPro" id="IPR001147">
    <property type="entry name" value="Ribosomal_eL21"/>
</dbReference>
<dbReference type="HAMAP" id="MF_00369">
    <property type="entry name" value="Ribosomal_eL21"/>
    <property type="match status" value="1"/>
</dbReference>
<comment type="caution">
    <text evidence="7">The sequence shown here is derived from an EMBL/GenBank/DDBJ whole genome shotgun (WGS) entry which is preliminary data.</text>
</comment>
<dbReference type="Gene3D" id="2.30.30.70">
    <property type="entry name" value="Ribosomal protein L21"/>
    <property type="match status" value="1"/>
</dbReference>
<organism evidence="7 8">
    <name type="scientific">Hadarchaeum yellowstonense</name>
    <dbReference type="NCBI Taxonomy" id="1776334"/>
    <lineage>
        <taxon>Archaea</taxon>
        <taxon>Methanobacteriati</taxon>
        <taxon>Candidatus Hadarchaeota</taxon>
        <taxon>Candidatus Hadarchaeia</taxon>
        <taxon>Candidatus Hadarchaeales</taxon>
        <taxon>Candidatus Hadarchaeaceae</taxon>
        <taxon>Candidatus Hadarchaeum</taxon>
    </lineage>
</organism>
<dbReference type="InterPro" id="IPR008991">
    <property type="entry name" value="Translation_prot_SH3-like_sf"/>
</dbReference>
<dbReference type="NCBIfam" id="NF003303">
    <property type="entry name" value="PRK04306.1"/>
    <property type="match status" value="1"/>
</dbReference>
<evidence type="ECO:0000313" key="7">
    <source>
        <dbReference type="EMBL" id="KUO40184.1"/>
    </source>
</evidence>